<evidence type="ECO:0000256" key="1">
    <source>
        <dbReference type="ARBA" id="ARBA00004370"/>
    </source>
</evidence>
<dbReference type="GO" id="GO:0035556">
    <property type="term" value="P:intracellular signal transduction"/>
    <property type="evidence" value="ECO:0007669"/>
    <property type="project" value="InterPro"/>
</dbReference>
<sequence>MGSACSTGAEVREKTYVDSPIESDKAINPRRLISRKSSSGTRQKRWDVLQTSRAIHQQYTTMSLKGKSGDIELRKQFVRRISTKIRKHKIGATWAGGLDNFPEGILIINSDGIIMHSNAAANNMLESKALIGNNILTLIPHKFFAKILIDEDTKEPAELSADNISEYKISTSNGNEIYINMSYTPIVPKIFDEYYGYLIFLRDITEQKLLALAIAETHKKSEDLLASLLPGPILEKIRAGETDIFSEHKGVVAFCDMKGSTEKSKTMPAREVANLKWLLFRHFDKLVREFSVTKIETAGDCYMVACGLFNEENPAEKIIKWGQKALLYAKNELKIDMRFGAHYGEVASCVAGDILPHFQLSGETVNKASRIESMGPINKIHISEEIYAIISNKEQFRINPNTVSLKDYGETNTYCIEII</sequence>
<keyword evidence="6" id="KW-0456">Lyase</keyword>
<keyword evidence="3" id="KW-0547">Nucleotide-binding</keyword>
<evidence type="ECO:0000256" key="2">
    <source>
        <dbReference type="ARBA" id="ARBA00022692"/>
    </source>
</evidence>
<keyword evidence="4" id="KW-1133">Transmembrane helix</keyword>
<dbReference type="GO" id="GO:0001653">
    <property type="term" value="F:peptide receptor activity"/>
    <property type="evidence" value="ECO:0007669"/>
    <property type="project" value="TreeGrafter"/>
</dbReference>
<evidence type="ECO:0000256" key="3">
    <source>
        <dbReference type="ARBA" id="ARBA00022741"/>
    </source>
</evidence>
<dbReference type="InterPro" id="IPR029787">
    <property type="entry name" value="Nucleotide_cyclase"/>
</dbReference>
<proteinExistence type="predicted"/>
<dbReference type="Pfam" id="PF13426">
    <property type="entry name" value="PAS_9"/>
    <property type="match status" value="1"/>
</dbReference>
<dbReference type="InterPro" id="IPR001054">
    <property type="entry name" value="A/G_cyclase"/>
</dbReference>
<evidence type="ECO:0000313" key="8">
    <source>
        <dbReference type="EMBL" id="AYV83816.1"/>
    </source>
</evidence>
<dbReference type="InterPro" id="IPR000014">
    <property type="entry name" value="PAS"/>
</dbReference>
<gene>
    <name evidence="8" type="ORF">Hyperionvirus12_13</name>
</gene>
<dbReference type="InterPro" id="IPR050401">
    <property type="entry name" value="Cyclic_nucleotide_synthase"/>
</dbReference>
<dbReference type="SMART" id="SM00044">
    <property type="entry name" value="CYCc"/>
    <property type="match status" value="1"/>
</dbReference>
<accession>A0A3G5A961</accession>
<dbReference type="SUPFAM" id="SSF55073">
    <property type="entry name" value="Nucleotide cyclase"/>
    <property type="match status" value="1"/>
</dbReference>
<feature type="domain" description="Guanylate cyclase" evidence="7">
    <location>
        <begin position="251"/>
        <end position="372"/>
    </location>
</feature>
<keyword evidence="5" id="KW-0472">Membrane</keyword>
<keyword evidence="2" id="KW-0812">Transmembrane</keyword>
<dbReference type="EMBL" id="MK072394">
    <property type="protein sequence ID" value="AYV83816.1"/>
    <property type="molecule type" value="Genomic_DNA"/>
</dbReference>
<comment type="subcellular location">
    <subcellularLocation>
        <location evidence="1">Membrane</location>
    </subcellularLocation>
</comment>
<dbReference type="GO" id="GO:0005886">
    <property type="term" value="C:plasma membrane"/>
    <property type="evidence" value="ECO:0007669"/>
    <property type="project" value="TreeGrafter"/>
</dbReference>
<dbReference type="PANTHER" id="PTHR11920:SF335">
    <property type="entry name" value="GUANYLATE CYCLASE"/>
    <property type="match status" value="1"/>
</dbReference>
<dbReference type="SMART" id="SM00091">
    <property type="entry name" value="PAS"/>
    <property type="match status" value="1"/>
</dbReference>
<dbReference type="GO" id="GO:0004016">
    <property type="term" value="F:adenylate cyclase activity"/>
    <property type="evidence" value="ECO:0007669"/>
    <property type="project" value="TreeGrafter"/>
</dbReference>
<dbReference type="CDD" id="cd00130">
    <property type="entry name" value="PAS"/>
    <property type="match status" value="1"/>
</dbReference>
<evidence type="ECO:0000256" key="4">
    <source>
        <dbReference type="ARBA" id="ARBA00022989"/>
    </source>
</evidence>
<evidence type="ECO:0000256" key="5">
    <source>
        <dbReference type="ARBA" id="ARBA00023136"/>
    </source>
</evidence>
<dbReference type="Pfam" id="PF00211">
    <property type="entry name" value="Guanylate_cyc"/>
    <property type="match status" value="1"/>
</dbReference>
<name>A0A3G5A961_9VIRU</name>
<dbReference type="PANTHER" id="PTHR11920">
    <property type="entry name" value="GUANYLYL CYCLASE"/>
    <property type="match status" value="1"/>
</dbReference>
<dbReference type="NCBIfam" id="TIGR00229">
    <property type="entry name" value="sensory_box"/>
    <property type="match status" value="1"/>
</dbReference>
<dbReference type="GO" id="GO:0000166">
    <property type="term" value="F:nucleotide binding"/>
    <property type="evidence" value="ECO:0007669"/>
    <property type="project" value="UniProtKB-KW"/>
</dbReference>
<dbReference type="GO" id="GO:0007168">
    <property type="term" value="P:receptor guanylyl cyclase signaling pathway"/>
    <property type="evidence" value="ECO:0007669"/>
    <property type="project" value="TreeGrafter"/>
</dbReference>
<dbReference type="InterPro" id="IPR035965">
    <property type="entry name" value="PAS-like_dom_sf"/>
</dbReference>
<dbReference type="Gene3D" id="3.30.70.1230">
    <property type="entry name" value="Nucleotide cyclase"/>
    <property type="match status" value="1"/>
</dbReference>
<dbReference type="PROSITE" id="PS50125">
    <property type="entry name" value="GUANYLATE_CYCLASE_2"/>
    <property type="match status" value="1"/>
</dbReference>
<evidence type="ECO:0000259" key="7">
    <source>
        <dbReference type="PROSITE" id="PS50125"/>
    </source>
</evidence>
<reference evidence="8" key="1">
    <citation type="submission" date="2018-10" db="EMBL/GenBank/DDBJ databases">
        <title>Hidden diversity of soil giant viruses.</title>
        <authorList>
            <person name="Schulz F."/>
            <person name="Alteio L."/>
            <person name="Goudeau D."/>
            <person name="Ryan E.M."/>
            <person name="Malmstrom R.R."/>
            <person name="Blanchard J."/>
            <person name="Woyke T."/>
        </authorList>
    </citation>
    <scope>NUCLEOTIDE SEQUENCE</scope>
    <source>
        <strain evidence="8">HYV1</strain>
    </source>
</reference>
<dbReference type="Gene3D" id="3.30.450.20">
    <property type="entry name" value="PAS domain"/>
    <property type="match status" value="1"/>
</dbReference>
<organism evidence="8">
    <name type="scientific">Hyperionvirus sp</name>
    <dbReference type="NCBI Taxonomy" id="2487770"/>
    <lineage>
        <taxon>Viruses</taxon>
        <taxon>Varidnaviria</taxon>
        <taxon>Bamfordvirae</taxon>
        <taxon>Nucleocytoviricota</taxon>
        <taxon>Megaviricetes</taxon>
        <taxon>Imitervirales</taxon>
        <taxon>Mimiviridae</taxon>
        <taxon>Klosneuvirinae</taxon>
    </lineage>
</organism>
<evidence type="ECO:0000256" key="6">
    <source>
        <dbReference type="ARBA" id="ARBA00023239"/>
    </source>
</evidence>
<dbReference type="CDD" id="cd07302">
    <property type="entry name" value="CHD"/>
    <property type="match status" value="1"/>
</dbReference>
<dbReference type="SUPFAM" id="SSF55785">
    <property type="entry name" value="PYP-like sensor domain (PAS domain)"/>
    <property type="match status" value="1"/>
</dbReference>
<dbReference type="GO" id="GO:0004383">
    <property type="term" value="F:guanylate cyclase activity"/>
    <property type="evidence" value="ECO:0007669"/>
    <property type="project" value="TreeGrafter"/>
</dbReference>
<protein>
    <recommendedName>
        <fullName evidence="7">Guanylate cyclase domain-containing protein</fullName>
    </recommendedName>
</protein>